<keyword evidence="6" id="KW-1185">Reference proteome</keyword>
<keyword evidence="2 3" id="KW-0067">ATP-binding</keyword>
<gene>
    <name evidence="5" type="ORF">FKW44_006564</name>
</gene>
<feature type="domain" description="Protein kinase" evidence="4">
    <location>
        <begin position="75"/>
        <end position="123"/>
    </location>
</feature>
<dbReference type="InterPro" id="IPR017441">
    <property type="entry name" value="Protein_kinase_ATP_BS"/>
</dbReference>
<evidence type="ECO:0000313" key="5">
    <source>
        <dbReference type="EMBL" id="QQP53917.1"/>
    </source>
</evidence>
<protein>
    <submittedName>
        <fullName evidence="5">Tyrosine-protein kinase</fullName>
    </submittedName>
</protein>
<keyword evidence="5" id="KW-0418">Kinase</keyword>
<dbReference type="GO" id="GO:0005524">
    <property type="term" value="F:ATP binding"/>
    <property type="evidence" value="ECO:0007669"/>
    <property type="project" value="UniProtKB-UniRule"/>
</dbReference>
<organism evidence="5 6">
    <name type="scientific">Caligus rogercresseyi</name>
    <name type="common">Sea louse</name>
    <dbReference type="NCBI Taxonomy" id="217165"/>
    <lineage>
        <taxon>Eukaryota</taxon>
        <taxon>Metazoa</taxon>
        <taxon>Ecdysozoa</taxon>
        <taxon>Arthropoda</taxon>
        <taxon>Crustacea</taxon>
        <taxon>Multicrustacea</taxon>
        <taxon>Hexanauplia</taxon>
        <taxon>Copepoda</taxon>
        <taxon>Siphonostomatoida</taxon>
        <taxon>Caligidae</taxon>
        <taxon>Caligus</taxon>
    </lineage>
</organism>
<dbReference type="AlphaFoldDB" id="A0A7T8QSX7"/>
<dbReference type="PANTHER" id="PTHR24418">
    <property type="entry name" value="TYROSINE-PROTEIN KINASE"/>
    <property type="match status" value="1"/>
</dbReference>
<evidence type="ECO:0000256" key="2">
    <source>
        <dbReference type="ARBA" id="ARBA00022840"/>
    </source>
</evidence>
<dbReference type="InterPro" id="IPR050198">
    <property type="entry name" value="Non-receptor_tyrosine_kinases"/>
</dbReference>
<dbReference type="GO" id="GO:0002009">
    <property type="term" value="P:morphogenesis of an epithelium"/>
    <property type="evidence" value="ECO:0007669"/>
    <property type="project" value="UniProtKB-ARBA"/>
</dbReference>
<reference evidence="6" key="1">
    <citation type="submission" date="2021-01" db="EMBL/GenBank/DDBJ databases">
        <title>Caligus Genome Assembly.</title>
        <authorList>
            <person name="Gallardo-Escarate C."/>
        </authorList>
    </citation>
    <scope>NUCLEOTIDE SEQUENCE [LARGE SCALE GENOMIC DNA]</scope>
</reference>
<proteinExistence type="predicted"/>
<feature type="non-terminal residue" evidence="5">
    <location>
        <position position="1"/>
    </location>
</feature>
<name>A0A7T8QSX7_CALRO</name>
<feature type="binding site" evidence="3">
    <location>
        <position position="102"/>
    </location>
    <ligand>
        <name>ATP</name>
        <dbReference type="ChEBI" id="CHEBI:30616"/>
    </ligand>
</feature>
<dbReference type="PROSITE" id="PS50011">
    <property type="entry name" value="PROTEIN_KINASE_DOM"/>
    <property type="match status" value="1"/>
</dbReference>
<dbReference type="EMBL" id="CP045893">
    <property type="protein sequence ID" value="QQP53917.1"/>
    <property type="molecule type" value="Genomic_DNA"/>
</dbReference>
<evidence type="ECO:0000256" key="3">
    <source>
        <dbReference type="PROSITE-ProRule" id="PRU10141"/>
    </source>
</evidence>
<sequence>HYRVIAKNNKLTIDEDEFFENLSQLVSHYRLDADGLCTNLRKERAVEKARGDRQPHDVDIQALERAGWIIRKEDVSLLERIGKGEFGDVMLGRYKGDRVAIKSMKDIRTRNAQRFLAEATVMT</sequence>
<dbReference type="OrthoDB" id="346907at2759"/>
<dbReference type="Pfam" id="PF07714">
    <property type="entry name" value="PK_Tyr_Ser-Thr"/>
    <property type="match status" value="1"/>
</dbReference>
<keyword evidence="1 3" id="KW-0547">Nucleotide-binding</keyword>
<dbReference type="InterPro" id="IPR001245">
    <property type="entry name" value="Ser-Thr/Tyr_kinase_cat_dom"/>
</dbReference>
<dbReference type="GO" id="GO:0004672">
    <property type="term" value="F:protein kinase activity"/>
    <property type="evidence" value="ECO:0007669"/>
    <property type="project" value="InterPro"/>
</dbReference>
<accession>A0A7T8QSX7</accession>
<dbReference type="SUPFAM" id="SSF55550">
    <property type="entry name" value="SH2 domain"/>
    <property type="match status" value="1"/>
</dbReference>
<dbReference type="Gene3D" id="3.30.200.20">
    <property type="entry name" value="Phosphorylase Kinase, domain 1"/>
    <property type="match status" value="1"/>
</dbReference>
<dbReference type="PROSITE" id="PS00107">
    <property type="entry name" value="PROTEIN_KINASE_ATP"/>
    <property type="match status" value="1"/>
</dbReference>
<evidence type="ECO:0000259" key="4">
    <source>
        <dbReference type="PROSITE" id="PS50011"/>
    </source>
</evidence>
<dbReference type="InterPro" id="IPR036860">
    <property type="entry name" value="SH2_dom_sf"/>
</dbReference>
<keyword evidence="5" id="KW-0808">Transferase</keyword>
<dbReference type="Gene3D" id="3.30.505.10">
    <property type="entry name" value="SH2 domain"/>
    <property type="match status" value="1"/>
</dbReference>
<evidence type="ECO:0000256" key="1">
    <source>
        <dbReference type="ARBA" id="ARBA00022741"/>
    </source>
</evidence>
<dbReference type="Proteomes" id="UP000595437">
    <property type="component" value="Chromosome 4"/>
</dbReference>
<dbReference type="InterPro" id="IPR000719">
    <property type="entry name" value="Prot_kinase_dom"/>
</dbReference>
<evidence type="ECO:0000313" key="6">
    <source>
        <dbReference type="Proteomes" id="UP000595437"/>
    </source>
</evidence>